<proteinExistence type="predicted"/>
<gene>
    <name evidence="5" type="ORF">Q5I04_00840</name>
    <name evidence="6" type="ORF">Q5I06_00840</name>
</gene>
<evidence type="ECO:0000313" key="7">
    <source>
        <dbReference type="Proteomes" id="UP001177258"/>
    </source>
</evidence>
<accession>A0AA90Q1B4</accession>
<dbReference type="Proteomes" id="UP001177258">
    <property type="component" value="Unassembled WGS sequence"/>
</dbReference>
<dbReference type="Pfam" id="PF01739">
    <property type="entry name" value="CheR"/>
    <property type="match status" value="1"/>
</dbReference>
<protein>
    <submittedName>
        <fullName evidence="6">Protein-glutamate O-methyltransferase CheR</fullName>
    </submittedName>
</protein>
<dbReference type="Gene3D" id="3.40.50.150">
    <property type="entry name" value="Vaccinia Virus protein VP39"/>
    <property type="match status" value="1"/>
</dbReference>
<evidence type="ECO:0000256" key="2">
    <source>
        <dbReference type="ARBA" id="ARBA00022679"/>
    </source>
</evidence>
<comment type="caution">
    <text evidence="6">The sequence shown here is derived from an EMBL/GenBank/DDBJ whole genome shotgun (WGS) entry which is preliminary data.</text>
</comment>
<sequence length="284" mass="32782">MFFRKKEKEPIVEEKPKLVPLPSDDDGLVEFIQTIKKISGVDLTPKQDVIKHRLSYFAQAHSIATFRDLSNKILGDSLFRQEALNLVTVNETYFYRELLQLEIAVDFAKSLQGNIRILSAPCSSGDEVYSIGMLISQAGINIDRVSICGIDINSDAIKQGEEGIYSARSLHRLSNELRNSFFDPLGKDFKIKKRLLPKCEYKLVNIFDEDFLNLGEFDIIFSRNMMIYFDEAYRLKTIERFYKVLKDNGRMYVGHADLIPNSVLFDKNMIGRVVYYQKAKKYLD</sequence>
<keyword evidence="8" id="KW-1185">Reference proteome</keyword>
<evidence type="ECO:0000259" key="4">
    <source>
        <dbReference type="PROSITE" id="PS50123"/>
    </source>
</evidence>
<dbReference type="InterPro" id="IPR029063">
    <property type="entry name" value="SAM-dependent_MTases_sf"/>
</dbReference>
<dbReference type="InterPro" id="IPR000780">
    <property type="entry name" value="CheR_MeTrfase"/>
</dbReference>
<evidence type="ECO:0000313" key="6">
    <source>
        <dbReference type="EMBL" id="MDP2538333.1"/>
    </source>
</evidence>
<keyword evidence="2" id="KW-0808">Transferase</keyword>
<dbReference type="CDD" id="cd02440">
    <property type="entry name" value="AdoMet_MTases"/>
    <property type="match status" value="1"/>
</dbReference>
<dbReference type="SMART" id="SM00138">
    <property type="entry name" value="MeTrc"/>
    <property type="match status" value="1"/>
</dbReference>
<dbReference type="SUPFAM" id="SSF47757">
    <property type="entry name" value="Chemotaxis receptor methyltransferase CheR, N-terminal domain"/>
    <property type="match status" value="1"/>
</dbReference>
<dbReference type="AlphaFoldDB" id="A0AA90Q1B4"/>
<dbReference type="InterPro" id="IPR050903">
    <property type="entry name" value="Bact_Chemotaxis_MeTrfase"/>
</dbReference>
<feature type="domain" description="CheR-type methyltransferase" evidence="4">
    <location>
        <begin position="30"/>
        <end position="280"/>
    </location>
</feature>
<dbReference type="SUPFAM" id="SSF53335">
    <property type="entry name" value="S-adenosyl-L-methionine-dependent methyltransferases"/>
    <property type="match status" value="1"/>
</dbReference>
<dbReference type="RefSeq" id="WP_305516307.1">
    <property type="nucleotide sequence ID" value="NZ_JAUPEV010000001.1"/>
</dbReference>
<dbReference type="PANTHER" id="PTHR24422:SF19">
    <property type="entry name" value="CHEMOTAXIS PROTEIN METHYLTRANSFERASE"/>
    <property type="match status" value="1"/>
</dbReference>
<dbReference type="InterPro" id="IPR022642">
    <property type="entry name" value="CheR_C"/>
</dbReference>
<reference evidence="5 7" key="3">
    <citation type="journal article" date="2024" name="Syst. Appl. Microbiol.">
        <title>Helicobacter cappadocius sp. nov., from lizards: The first psychrotrophic Helicobacter species.</title>
        <authorList>
            <person name="Aydin F."/>
            <person name="Tarhane S."/>
            <person name="Karakaya E."/>
            <person name="Abay S."/>
            <person name="Kayman T."/>
            <person name="Guran O."/>
            <person name="Bozkurt E."/>
            <person name="Uzum N."/>
            <person name="Avci A."/>
            <person name="Olgun K."/>
            <person name="Jablonski D."/>
            <person name="Guran C."/>
            <person name="Burcin Saticioglu I."/>
        </authorList>
    </citation>
    <scope>NUCLEOTIDE SEQUENCE [LARGE SCALE GENOMIC DNA]</scope>
    <source>
        <strain evidence="5">Faydin-H75</strain>
        <strain evidence="7">faydin-H76</strain>
    </source>
</reference>
<dbReference type="EMBL" id="JAUYZK010000001">
    <property type="protein sequence ID" value="MDP2538333.1"/>
    <property type="molecule type" value="Genomic_DNA"/>
</dbReference>
<dbReference type="GO" id="GO:0032259">
    <property type="term" value="P:methylation"/>
    <property type="evidence" value="ECO:0007669"/>
    <property type="project" value="UniProtKB-KW"/>
</dbReference>
<dbReference type="EMBL" id="JAUPEV010000001">
    <property type="protein sequence ID" value="MDO7252466.1"/>
    <property type="molecule type" value="Genomic_DNA"/>
</dbReference>
<name>A0AA90Q1B4_9HELI</name>
<dbReference type="GO" id="GO:0008757">
    <property type="term" value="F:S-adenosylmethionine-dependent methyltransferase activity"/>
    <property type="evidence" value="ECO:0007669"/>
    <property type="project" value="InterPro"/>
</dbReference>
<evidence type="ECO:0000256" key="1">
    <source>
        <dbReference type="ARBA" id="ARBA00022603"/>
    </source>
</evidence>
<evidence type="ECO:0000256" key="3">
    <source>
        <dbReference type="ARBA" id="ARBA00022691"/>
    </source>
</evidence>
<reference evidence="5" key="2">
    <citation type="submission" date="2023-07" db="EMBL/GenBank/DDBJ databases">
        <authorList>
            <person name="Aydin F."/>
            <person name="Tarhane S."/>
            <person name="Saticioglu I.B."/>
            <person name="Karakaya E."/>
            <person name="Abay S."/>
            <person name="Guran O."/>
            <person name="Bozkurt E."/>
            <person name="Uzum N."/>
            <person name="Olgun K."/>
            <person name="Jablonski D."/>
        </authorList>
    </citation>
    <scope>NUCLEOTIDE SEQUENCE</scope>
    <source>
        <strain evidence="5">Faydin-H75</strain>
    </source>
</reference>
<keyword evidence="3" id="KW-0949">S-adenosyl-L-methionine</keyword>
<organism evidence="6 7">
    <name type="scientific">Helicobacter cappadocius</name>
    <dbReference type="NCBI Taxonomy" id="3063998"/>
    <lineage>
        <taxon>Bacteria</taxon>
        <taxon>Pseudomonadati</taxon>
        <taxon>Campylobacterota</taxon>
        <taxon>Epsilonproteobacteria</taxon>
        <taxon>Campylobacterales</taxon>
        <taxon>Helicobacteraceae</taxon>
        <taxon>Helicobacter</taxon>
    </lineage>
</organism>
<reference evidence="6 8" key="1">
    <citation type="submission" date="2023-07" db="EMBL/GenBank/DDBJ databases">
        <title>Unpublished Manusciprt.</title>
        <authorList>
            <person name="Aydin F."/>
            <person name="Tarhane S."/>
            <person name="Saticioglu I.B."/>
            <person name="Karakaya E."/>
            <person name="Abay S."/>
            <person name="Guran O."/>
            <person name="Bozkurt E."/>
            <person name="Uzum N."/>
            <person name="Olgun K."/>
            <person name="Jablonski D."/>
        </authorList>
    </citation>
    <scope>NUCLEOTIDE SEQUENCE</scope>
    <source>
        <strain evidence="8">faydin-H75</strain>
        <strain evidence="6">Faydin-H76</strain>
    </source>
</reference>
<evidence type="ECO:0000313" key="5">
    <source>
        <dbReference type="EMBL" id="MDO7252466.1"/>
    </source>
</evidence>
<dbReference type="PANTHER" id="PTHR24422">
    <property type="entry name" value="CHEMOTAXIS PROTEIN METHYLTRANSFERASE"/>
    <property type="match status" value="1"/>
</dbReference>
<dbReference type="PROSITE" id="PS50123">
    <property type="entry name" value="CHER"/>
    <property type="match status" value="1"/>
</dbReference>
<evidence type="ECO:0000313" key="8">
    <source>
        <dbReference type="Proteomes" id="UP001240777"/>
    </source>
</evidence>
<dbReference type="Proteomes" id="UP001240777">
    <property type="component" value="Unassembled WGS sequence"/>
</dbReference>
<dbReference type="PRINTS" id="PR00996">
    <property type="entry name" value="CHERMTFRASE"/>
</dbReference>
<keyword evidence="1" id="KW-0489">Methyltransferase</keyword>